<protein>
    <submittedName>
        <fullName evidence="1">Oligopeptide transporter 4-like</fullName>
    </submittedName>
</protein>
<evidence type="ECO:0000313" key="2">
    <source>
        <dbReference type="Proteomes" id="UP000325315"/>
    </source>
</evidence>
<evidence type="ECO:0000313" key="1">
    <source>
        <dbReference type="EMBL" id="KAA3461616.1"/>
    </source>
</evidence>
<dbReference type="Proteomes" id="UP000325315">
    <property type="component" value="Unassembled WGS sequence"/>
</dbReference>
<accession>A0A5B6UXV1</accession>
<name>A0A5B6UXV1_9ROSI</name>
<gene>
    <name evidence="1" type="ORF">EPI10_028174</name>
</gene>
<comment type="caution">
    <text evidence="1">The sequence shown here is derived from an EMBL/GenBank/DDBJ whole genome shotgun (WGS) entry which is preliminary data.</text>
</comment>
<proteinExistence type="predicted"/>
<reference evidence="1" key="1">
    <citation type="submission" date="2019-08" db="EMBL/GenBank/DDBJ databases">
        <authorList>
            <person name="Liu F."/>
        </authorList>
    </citation>
    <scope>NUCLEOTIDE SEQUENCE [LARGE SCALE GENOMIC DNA]</scope>
    <source>
        <strain evidence="1">PA1801</strain>
        <tissue evidence="1">Leaf</tissue>
    </source>
</reference>
<dbReference type="EMBL" id="SMMG02000009">
    <property type="protein sequence ID" value="KAA3461616.1"/>
    <property type="molecule type" value="Genomic_DNA"/>
</dbReference>
<sequence length="103" mass="12043">MIQNNLQFKGAMTEDPNQNLKQFLQLCDTFKFNGVSNDAIRTRIYRDLERTCEEVSTQVLSYQQNGPTKEGGRYIQAIRRKRFSQSFGTFKDVDPMISTSWYT</sequence>
<dbReference type="AlphaFoldDB" id="A0A5B6UXV1"/>
<organism evidence="1 2">
    <name type="scientific">Gossypium australe</name>
    <dbReference type="NCBI Taxonomy" id="47621"/>
    <lineage>
        <taxon>Eukaryota</taxon>
        <taxon>Viridiplantae</taxon>
        <taxon>Streptophyta</taxon>
        <taxon>Embryophyta</taxon>
        <taxon>Tracheophyta</taxon>
        <taxon>Spermatophyta</taxon>
        <taxon>Magnoliopsida</taxon>
        <taxon>eudicotyledons</taxon>
        <taxon>Gunneridae</taxon>
        <taxon>Pentapetalae</taxon>
        <taxon>rosids</taxon>
        <taxon>malvids</taxon>
        <taxon>Malvales</taxon>
        <taxon>Malvaceae</taxon>
        <taxon>Malvoideae</taxon>
        <taxon>Gossypium</taxon>
    </lineage>
</organism>
<keyword evidence="2" id="KW-1185">Reference proteome</keyword>
<dbReference type="OrthoDB" id="1740797at2759"/>